<dbReference type="AlphaFoldDB" id="Q896D7"/>
<protein>
    <submittedName>
        <fullName evidence="2">DNA-binding protein</fullName>
    </submittedName>
</protein>
<dbReference type="Pfam" id="PF01381">
    <property type="entry name" value="HTH_3"/>
    <property type="match status" value="1"/>
</dbReference>
<dbReference type="GO" id="GO:0003677">
    <property type="term" value="F:DNA binding"/>
    <property type="evidence" value="ECO:0007669"/>
    <property type="project" value="UniProtKB-KW"/>
</dbReference>
<dbReference type="STRING" id="212717.CTC_01070"/>
<name>Q896D7_CLOTE</name>
<dbReference type="SMART" id="SM00530">
    <property type="entry name" value="HTH_XRE"/>
    <property type="match status" value="1"/>
</dbReference>
<dbReference type="Proteomes" id="UP000001412">
    <property type="component" value="Chromosome"/>
</dbReference>
<gene>
    <name evidence="2" type="ordered locus">CTC_01070</name>
</gene>
<keyword evidence="2" id="KW-0238">DNA-binding</keyword>
<dbReference type="CDD" id="cd00093">
    <property type="entry name" value="HTH_XRE"/>
    <property type="match status" value="1"/>
</dbReference>
<proteinExistence type="predicted"/>
<evidence type="ECO:0000313" key="3">
    <source>
        <dbReference type="Proteomes" id="UP000001412"/>
    </source>
</evidence>
<evidence type="ECO:0000313" key="2">
    <source>
        <dbReference type="EMBL" id="AAO35653.1"/>
    </source>
</evidence>
<dbReference type="KEGG" id="ctc:CTC_01070"/>
<keyword evidence="3" id="KW-1185">Reference proteome</keyword>
<dbReference type="SUPFAM" id="SSF47413">
    <property type="entry name" value="lambda repressor-like DNA-binding domains"/>
    <property type="match status" value="1"/>
</dbReference>
<accession>Q896D7</accession>
<dbReference type="InterPro" id="IPR001387">
    <property type="entry name" value="Cro/C1-type_HTH"/>
</dbReference>
<reference evidence="2 3" key="1">
    <citation type="journal article" date="2003" name="Proc. Natl. Acad. Sci. U.S.A.">
        <title>The genome sequence of Clostridium tetani, the causative agent of tetanus disease.</title>
        <authorList>
            <person name="Brueggemann H."/>
            <person name="Baumer S."/>
            <person name="Fricke W.F."/>
            <person name="Wiezer A."/>
            <person name="Liesegang H."/>
            <person name="Decker I."/>
            <person name="Herzberg C."/>
            <person name="Martinez-Arias R."/>
            <person name="Merkl R."/>
            <person name="Henne A."/>
            <person name="Gottschalk G."/>
        </authorList>
    </citation>
    <scope>NUCLEOTIDE SEQUENCE [LARGE SCALE GENOMIC DNA]</scope>
    <source>
        <strain evidence="3">Massachusetts / E88</strain>
    </source>
</reference>
<sequence length="150" mass="17190">MSIMGLEIIEKLKKEKGFTSKQLSEKSGVPKGTLDKILNGTTKDPKLETLKSLSRVLGCTLDDFDDKTETEMENINFKKETTLLTNFNKLNDTGKSEAIKRVEELAQIDKYTHEEKDHLMPIAAHDKEGNFSKEDMEHDLNLMKDDELWK</sequence>
<dbReference type="InterPro" id="IPR010982">
    <property type="entry name" value="Lambda_DNA-bd_dom_sf"/>
</dbReference>
<dbReference type="PROSITE" id="PS50943">
    <property type="entry name" value="HTH_CROC1"/>
    <property type="match status" value="1"/>
</dbReference>
<evidence type="ECO:0000259" key="1">
    <source>
        <dbReference type="PROSITE" id="PS50943"/>
    </source>
</evidence>
<organism evidence="2 3">
    <name type="scientific">Clostridium tetani (strain Massachusetts / E88)</name>
    <dbReference type="NCBI Taxonomy" id="212717"/>
    <lineage>
        <taxon>Bacteria</taxon>
        <taxon>Bacillati</taxon>
        <taxon>Bacillota</taxon>
        <taxon>Clostridia</taxon>
        <taxon>Eubacteriales</taxon>
        <taxon>Clostridiaceae</taxon>
        <taxon>Clostridium</taxon>
    </lineage>
</organism>
<dbReference type="HOGENOM" id="CLU_066192_4_3_9"/>
<feature type="domain" description="HTH cro/C1-type" evidence="1">
    <location>
        <begin position="9"/>
        <end position="64"/>
    </location>
</feature>
<dbReference type="EMBL" id="AE015927">
    <property type="protein sequence ID" value="AAO35653.1"/>
    <property type="molecule type" value="Genomic_DNA"/>
</dbReference>
<dbReference type="Gene3D" id="1.10.260.40">
    <property type="entry name" value="lambda repressor-like DNA-binding domains"/>
    <property type="match status" value="1"/>
</dbReference>